<reference evidence="4 5" key="1">
    <citation type="submission" date="2020-01" db="EMBL/GenBank/DDBJ databases">
        <title>Genetics and antimicrobial susceptibilities of Nocardia species isolated from the soil; a comparison with species isolated from humans.</title>
        <authorList>
            <person name="Carrasco G."/>
            <person name="Monzon S."/>
            <person name="Sansegundo M."/>
            <person name="Garcia E."/>
            <person name="Garrido N."/>
            <person name="Medina M.J."/>
            <person name="Villalon P."/>
            <person name="Ramirez-Arocha A.C."/>
            <person name="Jimenez P."/>
            <person name="Cuesta I."/>
            <person name="Valdezate S."/>
        </authorList>
    </citation>
    <scope>NUCLEOTIDE SEQUENCE [LARGE SCALE GENOMIC DNA]</scope>
    <source>
        <strain evidence="2 4">CNM20110639</strain>
        <strain evidence="3 5">CNM20110649</strain>
    </source>
</reference>
<gene>
    <name evidence="2" type="ORF">GV789_08990</name>
    <name evidence="3" type="ORF">GV794_22400</name>
</gene>
<dbReference type="Proteomes" id="UP000470876">
    <property type="component" value="Unassembled WGS sequence"/>
</dbReference>
<name>A0A6P1D205_9NOCA</name>
<keyword evidence="5" id="KW-1185">Reference proteome</keyword>
<evidence type="ECO:0000313" key="5">
    <source>
        <dbReference type="Proteomes" id="UP000470876"/>
    </source>
</evidence>
<protein>
    <submittedName>
        <fullName evidence="2">Uncharacterized protein</fullName>
    </submittedName>
</protein>
<evidence type="ECO:0000313" key="4">
    <source>
        <dbReference type="Proteomes" id="UP000468928"/>
    </source>
</evidence>
<dbReference type="Proteomes" id="UP000468928">
    <property type="component" value="Unassembled WGS sequence"/>
</dbReference>
<dbReference type="EMBL" id="JAAGUX010000052">
    <property type="protein sequence ID" value="NEW58378.1"/>
    <property type="molecule type" value="Genomic_DNA"/>
</dbReference>
<feature type="region of interest" description="Disordered" evidence="1">
    <location>
        <begin position="37"/>
        <end position="66"/>
    </location>
</feature>
<comment type="caution">
    <text evidence="2">The sequence shown here is derived from an EMBL/GenBank/DDBJ whole genome shotgun (WGS) entry which is preliminary data.</text>
</comment>
<dbReference type="AlphaFoldDB" id="A0A6P1D205"/>
<proteinExistence type="predicted"/>
<evidence type="ECO:0000256" key="1">
    <source>
        <dbReference type="SAM" id="MobiDB-lite"/>
    </source>
</evidence>
<dbReference type="EMBL" id="JAAGUZ010000019">
    <property type="protein sequence ID" value="NEW44585.1"/>
    <property type="molecule type" value="Genomic_DNA"/>
</dbReference>
<accession>A0A6P1D205</accession>
<organism evidence="2 4">
    <name type="scientific">Nocardia cyriacigeorgica</name>
    <dbReference type="NCBI Taxonomy" id="135487"/>
    <lineage>
        <taxon>Bacteria</taxon>
        <taxon>Bacillati</taxon>
        <taxon>Actinomycetota</taxon>
        <taxon>Actinomycetes</taxon>
        <taxon>Mycobacteriales</taxon>
        <taxon>Nocardiaceae</taxon>
        <taxon>Nocardia</taxon>
    </lineage>
</organism>
<evidence type="ECO:0000313" key="3">
    <source>
        <dbReference type="EMBL" id="NEW58378.1"/>
    </source>
</evidence>
<evidence type="ECO:0000313" key="2">
    <source>
        <dbReference type="EMBL" id="NEW44585.1"/>
    </source>
</evidence>
<sequence>MPTSRWAGFALVWAALAVFTRYASVCVRRRTRATELVDPAPATPALDRPRAEVGSGQRSLRSPGRL</sequence>